<dbReference type="AlphaFoldDB" id="A0A7W7KDQ0"/>
<evidence type="ECO:0000256" key="1">
    <source>
        <dbReference type="SAM" id="MobiDB-lite"/>
    </source>
</evidence>
<feature type="domain" description="STAS" evidence="2">
    <location>
        <begin position="50"/>
        <end position="77"/>
    </location>
</feature>
<keyword evidence="4" id="KW-1185">Reference proteome</keyword>
<accession>A0A7W7KDQ0</accession>
<evidence type="ECO:0000313" key="3">
    <source>
        <dbReference type="EMBL" id="MBB4860364.1"/>
    </source>
</evidence>
<dbReference type="EMBL" id="JACHLR010000020">
    <property type="protein sequence ID" value="MBB4860364.1"/>
    <property type="molecule type" value="Genomic_DNA"/>
</dbReference>
<protein>
    <recommendedName>
        <fullName evidence="2">STAS domain-containing protein</fullName>
    </recommendedName>
</protein>
<comment type="caution">
    <text evidence="3">The sequence shown here is derived from an EMBL/GenBank/DDBJ whole genome shotgun (WGS) entry which is preliminary data.</text>
</comment>
<dbReference type="Proteomes" id="UP000555448">
    <property type="component" value="Unassembled WGS sequence"/>
</dbReference>
<dbReference type="PROSITE" id="PS50801">
    <property type="entry name" value="STAS"/>
    <property type="match status" value="1"/>
</dbReference>
<gene>
    <name evidence="3" type="ORF">HNO88_003707</name>
</gene>
<feature type="compositionally biased region" description="Low complexity" evidence="1">
    <location>
        <begin position="16"/>
        <end position="27"/>
    </location>
</feature>
<dbReference type="InterPro" id="IPR002645">
    <property type="entry name" value="STAS_dom"/>
</dbReference>
<evidence type="ECO:0000259" key="2">
    <source>
        <dbReference type="PROSITE" id="PS50801"/>
    </source>
</evidence>
<reference evidence="3 4" key="1">
    <citation type="submission" date="2020-08" db="EMBL/GenBank/DDBJ databases">
        <title>Functional genomics of gut bacteria from endangered species of beetles.</title>
        <authorList>
            <person name="Carlos-Shanley C."/>
        </authorList>
    </citation>
    <scope>NUCLEOTIDE SEQUENCE [LARGE SCALE GENOMIC DNA]</scope>
    <source>
        <strain evidence="3 4">S00245</strain>
    </source>
</reference>
<dbReference type="SUPFAM" id="SSF52091">
    <property type="entry name" value="SpoIIaa-like"/>
    <property type="match status" value="1"/>
</dbReference>
<name>A0A7W7KDQ0_9SPHN</name>
<organism evidence="3 4">
    <name type="scientific">Novosphingobium chloroacetimidivorans</name>
    <dbReference type="NCBI Taxonomy" id="1428314"/>
    <lineage>
        <taxon>Bacteria</taxon>
        <taxon>Pseudomonadati</taxon>
        <taxon>Pseudomonadota</taxon>
        <taxon>Alphaproteobacteria</taxon>
        <taxon>Sphingomonadales</taxon>
        <taxon>Sphingomonadaceae</taxon>
        <taxon>Novosphingobium</taxon>
    </lineage>
</organism>
<feature type="region of interest" description="Disordered" evidence="1">
    <location>
        <begin position="1"/>
        <end position="37"/>
    </location>
</feature>
<proteinExistence type="predicted"/>
<dbReference type="InterPro" id="IPR036513">
    <property type="entry name" value="STAS_dom_sf"/>
</dbReference>
<sequence length="77" mass="8441">MKGASKALLPPLSIASRSGRQRQQMRGLDARKKVVGRKRHMAVHTNGRLLMLDLTKADIIDSAGAQVIVAAVRKLWP</sequence>
<evidence type="ECO:0000313" key="4">
    <source>
        <dbReference type="Proteomes" id="UP000555448"/>
    </source>
</evidence>